<evidence type="ECO:0000256" key="10">
    <source>
        <dbReference type="ARBA" id="ARBA00022679"/>
    </source>
</evidence>
<keyword evidence="11" id="KW-0369">Histidine metabolism</keyword>
<dbReference type="Gene3D" id="3.30.70.670">
    <property type="entry name" value="Formiminotransferase, C-terminal subdomain"/>
    <property type="match status" value="1"/>
</dbReference>
<comment type="function">
    <text evidence="17">Folate-dependent enzyme, that displays both transferase and deaminase activity. Serves to channel one-carbon units from formiminoglutamate to the folate pool.</text>
</comment>
<evidence type="ECO:0000256" key="1">
    <source>
        <dbReference type="ARBA" id="ARBA00004114"/>
    </source>
</evidence>
<evidence type="ECO:0000256" key="3">
    <source>
        <dbReference type="ARBA" id="ARBA00005082"/>
    </source>
</evidence>
<evidence type="ECO:0000256" key="17">
    <source>
        <dbReference type="ARBA" id="ARBA00025506"/>
    </source>
</evidence>
<dbReference type="GO" id="GO:0005814">
    <property type="term" value="C:centriole"/>
    <property type="evidence" value="ECO:0007669"/>
    <property type="project" value="UniProtKB-SubCell"/>
</dbReference>
<evidence type="ECO:0000313" key="22">
    <source>
        <dbReference type="EMBL" id="GMI09959.1"/>
    </source>
</evidence>
<comment type="pathway">
    <text evidence="3">Amino-acid degradation; L-histidine degradation into L-glutamate; L-glutamate from N-formimidoyl-L-glutamate (transferase route): step 1/1.</text>
</comment>
<evidence type="ECO:0000256" key="6">
    <source>
        <dbReference type="ARBA" id="ARBA00012252"/>
    </source>
</evidence>
<dbReference type="Pfam" id="PF04961">
    <property type="entry name" value="FTCD_C"/>
    <property type="match status" value="1"/>
</dbReference>
<dbReference type="EMBL" id="BRXW01000143">
    <property type="protein sequence ID" value="GMI09959.1"/>
    <property type="molecule type" value="Genomic_DNA"/>
</dbReference>
<evidence type="ECO:0000256" key="15">
    <source>
        <dbReference type="ARBA" id="ARBA00023239"/>
    </source>
</evidence>
<dbReference type="OrthoDB" id="48036at2759"/>
<dbReference type="InterPro" id="IPR012886">
    <property type="entry name" value="Formiminotransferase_N"/>
</dbReference>
<dbReference type="GO" id="GO:0005794">
    <property type="term" value="C:Golgi apparatus"/>
    <property type="evidence" value="ECO:0007669"/>
    <property type="project" value="UniProtKB-SubCell"/>
</dbReference>
<keyword evidence="12" id="KW-0290">Folate-binding</keyword>
<dbReference type="SMART" id="SM01222">
    <property type="entry name" value="FTCD_N"/>
    <property type="match status" value="1"/>
</dbReference>
<keyword evidence="14" id="KW-0206">Cytoskeleton</keyword>
<dbReference type="FunFam" id="3.30.990.10:FF:000001">
    <property type="entry name" value="Formimidoyltransferase cyclodeaminase"/>
    <property type="match status" value="1"/>
</dbReference>
<dbReference type="InterPro" id="IPR007044">
    <property type="entry name" value="Cyclodeamin/CycHdrlase"/>
</dbReference>
<evidence type="ECO:0000256" key="4">
    <source>
        <dbReference type="ARBA" id="ARBA00008297"/>
    </source>
</evidence>
<dbReference type="Pfam" id="PF02971">
    <property type="entry name" value="FTCD"/>
    <property type="match status" value="1"/>
</dbReference>
<evidence type="ECO:0000259" key="21">
    <source>
        <dbReference type="SMART" id="SM01222"/>
    </source>
</evidence>
<dbReference type="InterPro" id="IPR004227">
    <property type="entry name" value="Formiminotransferase_cat"/>
</dbReference>
<comment type="subunit">
    <text evidence="18">Homooctamer, including four polyglutamate binding sites. The subunits are arranged as a tetramer of dimers, and form a planar ring-shaped structure.</text>
</comment>
<dbReference type="Gene3D" id="3.30.990.10">
    <property type="entry name" value="Formiminotransferase, N-terminal subdomain"/>
    <property type="match status" value="1"/>
</dbReference>
<sequence length="540" mass="59635">MAALIECVPNFSEGRDPTIIAAIKEAIETTEGCTILDVDPGSSTNRTVYTFVGDKDAVIEGAFNAAKVAKELIDMSKHKGAHPRFGAMDVCPFIPVRNATMADCATCAKKLGLRLGNELKIPIFLYEEASEEEYRKRLPDIRQKAMGEYEGIKDNIGKDGWAPDFGPAEFVPSWGATAVGARKFLIAYNINLLGTKEQANRIAFNVREKGRGPDKPGRFKNVAGIGWYVDEYNLAQISVNCTDFNVTNIHTVYESCKDDARDMNLAVVGSELVGLVPLECFLDIAEYYIKKENLFIVDERQKVALVIERLGLNSVSRFDPDKLIIDYKCKLADPPLMSMTVKSFVEILGARTSAPGGGSASALVAAMGTGLGSMMGWMTYGSVKFQALDAQMRALIKPLHDATQELVYRIDADTDAFTDYMTAMRMSKETEEEKALREAAMQKGLQSAIDVPLNTMKIADLCWDAMVELAKVGNVNSKSDLQVGARCLELGIWGCWKNVEINMKDITDQDYIERVSAEAKELWEKADKKSKEVLDLLEAR</sequence>
<dbReference type="AlphaFoldDB" id="A0A9W7FD65"/>
<dbReference type="GO" id="GO:0030409">
    <property type="term" value="F:glutamate formimidoyltransferase activity"/>
    <property type="evidence" value="ECO:0007669"/>
    <property type="project" value="UniProtKB-EC"/>
</dbReference>
<evidence type="ECO:0000256" key="9">
    <source>
        <dbReference type="ARBA" id="ARBA00022490"/>
    </source>
</evidence>
<dbReference type="InterPro" id="IPR022384">
    <property type="entry name" value="FormiminoTrfase_cat_dom_sf"/>
</dbReference>
<keyword evidence="23" id="KW-1185">Reference proteome</keyword>
<evidence type="ECO:0000256" key="18">
    <source>
        <dbReference type="ARBA" id="ARBA00025915"/>
    </source>
</evidence>
<dbReference type="InterPro" id="IPR013802">
    <property type="entry name" value="Formiminotransferase_C"/>
</dbReference>
<evidence type="ECO:0000256" key="12">
    <source>
        <dbReference type="ARBA" id="ARBA00022954"/>
    </source>
</evidence>
<evidence type="ECO:0000256" key="13">
    <source>
        <dbReference type="ARBA" id="ARBA00023034"/>
    </source>
</evidence>
<proteinExistence type="inferred from homology"/>
<evidence type="ECO:0000256" key="8">
    <source>
        <dbReference type="ARBA" id="ARBA00017787"/>
    </source>
</evidence>
<dbReference type="NCBIfam" id="TIGR02024">
    <property type="entry name" value="FtcD"/>
    <property type="match status" value="1"/>
</dbReference>
<keyword evidence="16" id="KW-0511">Multifunctional enzyme</keyword>
<name>A0A9W7FD65_9STRA</name>
<dbReference type="Pfam" id="PF07837">
    <property type="entry name" value="FTCD_N"/>
    <property type="match status" value="1"/>
</dbReference>
<dbReference type="SMART" id="SM01221">
    <property type="entry name" value="FTCD"/>
    <property type="match status" value="1"/>
</dbReference>
<comment type="similarity">
    <text evidence="5">In the C-terminal section; belongs to the cyclodeaminase/cyclohydrolase family.</text>
</comment>
<comment type="subcellular location">
    <subcellularLocation>
        <location evidence="1">Cytoplasm</location>
        <location evidence="1">Cytoskeleton</location>
        <location evidence="1">Microtubule organizing center</location>
        <location evidence="1">Centrosome</location>
        <location evidence="1">Centriole</location>
    </subcellularLocation>
    <subcellularLocation>
        <location evidence="2">Golgi apparatus</location>
    </subcellularLocation>
</comment>
<dbReference type="InterPro" id="IPR037070">
    <property type="entry name" value="Formiminotransferase_C_sf"/>
</dbReference>
<comment type="similarity">
    <text evidence="4">In the N-terminal section; belongs to the formiminotransferase family.</text>
</comment>
<evidence type="ECO:0000259" key="20">
    <source>
        <dbReference type="SMART" id="SM01221"/>
    </source>
</evidence>
<evidence type="ECO:0000256" key="2">
    <source>
        <dbReference type="ARBA" id="ARBA00004555"/>
    </source>
</evidence>
<evidence type="ECO:0000313" key="23">
    <source>
        <dbReference type="Proteomes" id="UP001165122"/>
    </source>
</evidence>
<feature type="domain" description="Formiminotransferase N-terminal subdomain" evidence="21">
    <location>
        <begin position="3"/>
        <end position="183"/>
    </location>
</feature>
<feature type="domain" description="Formiminotransferase C-terminal subdomain" evidence="20">
    <location>
        <begin position="184"/>
        <end position="328"/>
    </location>
</feature>
<dbReference type="InterPro" id="IPR036178">
    <property type="entry name" value="Formintransfe-cycloase-like_sf"/>
</dbReference>
<evidence type="ECO:0000256" key="11">
    <source>
        <dbReference type="ARBA" id="ARBA00022808"/>
    </source>
</evidence>
<dbReference type="GO" id="GO:0030412">
    <property type="term" value="F:formimidoyltetrahydrofolate cyclodeaminase activity"/>
    <property type="evidence" value="ECO:0007669"/>
    <property type="project" value="UniProtKB-EC"/>
</dbReference>
<dbReference type="EC" id="4.3.1.4" evidence="7"/>
<evidence type="ECO:0000256" key="5">
    <source>
        <dbReference type="ARBA" id="ARBA00010825"/>
    </source>
</evidence>
<keyword evidence="13" id="KW-0333">Golgi apparatus</keyword>
<evidence type="ECO:0000256" key="16">
    <source>
        <dbReference type="ARBA" id="ARBA00023268"/>
    </source>
</evidence>
<dbReference type="SUPFAM" id="SSF55116">
    <property type="entry name" value="Formiminotransferase domain of formiminotransferase-cyclodeaminase"/>
    <property type="match status" value="2"/>
</dbReference>
<keyword evidence="10" id="KW-0808">Transferase</keyword>
<dbReference type="GO" id="GO:0006547">
    <property type="term" value="P:L-histidine metabolic process"/>
    <property type="evidence" value="ECO:0007669"/>
    <property type="project" value="UniProtKB-KW"/>
</dbReference>
<dbReference type="PANTHER" id="PTHR12234:SF0">
    <property type="entry name" value="FORMIMIDOYLTRANSFERASE-CYCLODEAMINASE"/>
    <property type="match status" value="1"/>
</dbReference>
<dbReference type="Proteomes" id="UP001165122">
    <property type="component" value="Unassembled WGS sequence"/>
</dbReference>
<organism evidence="22 23">
    <name type="scientific">Triparma laevis f. longispina</name>
    <dbReference type="NCBI Taxonomy" id="1714387"/>
    <lineage>
        <taxon>Eukaryota</taxon>
        <taxon>Sar</taxon>
        <taxon>Stramenopiles</taxon>
        <taxon>Ochrophyta</taxon>
        <taxon>Bolidophyceae</taxon>
        <taxon>Parmales</taxon>
        <taxon>Triparmaceae</taxon>
        <taxon>Triparma</taxon>
    </lineage>
</organism>
<reference evidence="23" key="1">
    <citation type="journal article" date="2023" name="Commun. Biol.">
        <title>Genome analysis of Parmales, the sister group of diatoms, reveals the evolutionary specialization of diatoms from phago-mixotrophs to photoautotrophs.</title>
        <authorList>
            <person name="Ban H."/>
            <person name="Sato S."/>
            <person name="Yoshikawa S."/>
            <person name="Yamada K."/>
            <person name="Nakamura Y."/>
            <person name="Ichinomiya M."/>
            <person name="Sato N."/>
            <person name="Blanc-Mathieu R."/>
            <person name="Endo H."/>
            <person name="Kuwata A."/>
            <person name="Ogata H."/>
        </authorList>
    </citation>
    <scope>NUCLEOTIDE SEQUENCE [LARGE SCALE GENOMIC DNA]</scope>
    <source>
        <strain evidence="23">NIES 3700</strain>
    </source>
</reference>
<comment type="caution">
    <text evidence="22">The sequence shown here is derived from an EMBL/GenBank/DDBJ whole genome shotgun (WGS) entry which is preliminary data.</text>
</comment>
<keyword evidence="9" id="KW-0963">Cytoplasm</keyword>
<evidence type="ECO:0000256" key="14">
    <source>
        <dbReference type="ARBA" id="ARBA00023212"/>
    </source>
</evidence>
<gene>
    <name evidence="22" type="ORF">TrLO_g9163</name>
</gene>
<dbReference type="InterPro" id="IPR037064">
    <property type="entry name" value="Formiminotransferase_N_sf"/>
</dbReference>
<accession>A0A9W7FD65</accession>
<dbReference type="PANTHER" id="PTHR12234">
    <property type="entry name" value="FORMIMINOTRANSFERASE-CYCLODEAMINASE"/>
    <property type="match status" value="1"/>
</dbReference>
<dbReference type="SUPFAM" id="SSF101262">
    <property type="entry name" value="Methenyltetrahydrofolate cyclohydrolase-like"/>
    <property type="match status" value="1"/>
</dbReference>
<evidence type="ECO:0000256" key="7">
    <source>
        <dbReference type="ARBA" id="ARBA00012998"/>
    </source>
</evidence>
<dbReference type="EC" id="2.1.2.5" evidence="6"/>
<keyword evidence="15" id="KW-0456">Lyase</keyword>
<dbReference type="Gene3D" id="1.20.120.680">
    <property type="entry name" value="Formiminotetrahydrofolate cyclodeaminase monomer, up-and-down helical bundle"/>
    <property type="match status" value="1"/>
</dbReference>
<evidence type="ECO:0000256" key="19">
    <source>
        <dbReference type="ARBA" id="ARBA00030029"/>
    </source>
</evidence>
<protein>
    <recommendedName>
        <fullName evidence="8">Formimidoyltransferase-cyclodeaminase</fullName>
        <ecNumber evidence="6">2.1.2.5</ecNumber>
        <ecNumber evidence="7">4.3.1.4</ecNumber>
    </recommendedName>
    <alternativeName>
        <fullName evidence="19">Formiminotransferase-cyclodeaminase</fullName>
    </alternativeName>
</protein>
<dbReference type="InterPro" id="IPR051623">
    <property type="entry name" value="FTCD"/>
</dbReference>
<dbReference type="FunFam" id="1.20.120.680:FF:000001">
    <property type="entry name" value="Formimidoyltransferase cyclodeaminase"/>
    <property type="match status" value="1"/>
</dbReference>
<dbReference type="GO" id="GO:0005542">
    <property type="term" value="F:folic acid binding"/>
    <property type="evidence" value="ECO:0007669"/>
    <property type="project" value="UniProtKB-KW"/>
</dbReference>